<dbReference type="KEGG" id="lbn:LBUCD034_1502"/>
<dbReference type="eggNOG" id="ENOG5033B6J">
    <property type="taxonomic scope" value="Bacteria"/>
</dbReference>
<dbReference type="Proteomes" id="UP000007332">
    <property type="component" value="Chromosome"/>
</dbReference>
<organism evidence="1 2">
    <name type="scientific">Lentilactobacillus buchneri subsp. silagei CD034</name>
    <dbReference type="NCBI Taxonomy" id="1071400"/>
    <lineage>
        <taxon>Bacteria</taxon>
        <taxon>Bacillati</taxon>
        <taxon>Bacillota</taxon>
        <taxon>Bacilli</taxon>
        <taxon>Lactobacillales</taxon>
        <taxon>Lactobacillaceae</taxon>
        <taxon>Lentilactobacillus</taxon>
        <taxon>Lentilactobacillus buchneri subsp. silagei</taxon>
    </lineage>
</organism>
<dbReference type="STRING" id="1071400.LBUCD034_1502"/>
<sequence length="95" mass="11769">MTRWGFRMFFNRLRRQNVKREYDDRLLELINNLKEEWDHAAQTQEAVADSDMEMEQETALARQKYFFIYKEARIRKIKNYQIQPSVISYDHDNFE</sequence>
<keyword evidence="2" id="KW-1185">Reference proteome</keyword>
<dbReference type="AlphaFoldDB" id="J9W6E9"/>
<dbReference type="InterPro" id="IPR019644">
    <property type="entry name" value="DUF2508"/>
</dbReference>
<reference evidence="1 2" key="1">
    <citation type="journal article" date="2012" name="J. Biotechnol.">
        <title>Insights into the completely annotated genome of Lactobacillus buchneri CD034, a strain isolated from stable grass silage.</title>
        <authorList>
            <person name="Heinl S."/>
            <person name="Wibberg D."/>
            <person name="Eikmeyer F."/>
            <person name="Szczepanowski R."/>
            <person name="Blom J."/>
            <person name="Linke B."/>
            <person name="Goesmann A."/>
            <person name="Grabherr R."/>
            <person name="Schwab H."/>
            <person name="Puhler A."/>
            <person name="Schluter A."/>
        </authorList>
    </citation>
    <scope>NUCLEOTIDE SEQUENCE [LARGE SCALE GENOMIC DNA]</scope>
    <source>
        <strain evidence="1 2">CD034</strain>
    </source>
</reference>
<accession>J9W6E9</accession>
<dbReference type="Pfam" id="PF10704">
    <property type="entry name" value="DUF2508"/>
    <property type="match status" value="1"/>
</dbReference>
<dbReference type="EMBL" id="CP003043">
    <property type="protein sequence ID" value="AFS00530.1"/>
    <property type="molecule type" value="Genomic_DNA"/>
</dbReference>
<evidence type="ECO:0008006" key="3">
    <source>
        <dbReference type="Google" id="ProtNLM"/>
    </source>
</evidence>
<proteinExistence type="predicted"/>
<dbReference type="PATRIC" id="fig|1071400.3.peg.1449"/>
<evidence type="ECO:0000313" key="1">
    <source>
        <dbReference type="EMBL" id="AFS00530.1"/>
    </source>
</evidence>
<gene>
    <name evidence="1" type="ORF">LBUCD034_1502</name>
</gene>
<evidence type="ECO:0000313" key="2">
    <source>
        <dbReference type="Proteomes" id="UP000007332"/>
    </source>
</evidence>
<dbReference type="HOGENOM" id="CLU_187598_0_1_9"/>
<name>J9W6E9_LENBU</name>
<protein>
    <recommendedName>
        <fullName evidence="3">DUF2508 family protein</fullName>
    </recommendedName>
</protein>